<keyword evidence="1" id="KW-0732">Signal</keyword>
<dbReference type="EMBL" id="BRLF01000015">
    <property type="protein sequence ID" value="GKX49415.1"/>
    <property type="molecule type" value="Genomic_DNA"/>
</dbReference>
<comment type="caution">
    <text evidence="3">The sequence shown here is derived from an EMBL/GenBank/DDBJ whole genome shotgun (WGS) entry which is preliminary data.</text>
</comment>
<dbReference type="Proteomes" id="UP001058167">
    <property type="component" value="Unassembled WGS sequence"/>
</dbReference>
<reference evidence="2" key="1">
    <citation type="submission" date="2022-06" db="EMBL/GenBank/DDBJ databases">
        <title>Draft genome sequences of Pectobacterium carotovorum subsp. carotovorum str. NBRC12380.</title>
        <authorList>
            <person name="Wakabayashi Y."/>
            <person name="Kojima K."/>
        </authorList>
    </citation>
    <scope>NUCLEOTIDE SEQUENCE</scope>
    <source>
        <strain evidence="2">NBRC 12380</strain>
    </source>
</reference>
<evidence type="ECO:0000313" key="2">
    <source>
        <dbReference type="EMBL" id="GKX49415.1"/>
    </source>
</evidence>
<proteinExistence type="predicted"/>
<evidence type="ECO:0000313" key="4">
    <source>
        <dbReference type="Proteomes" id="UP001058167"/>
    </source>
</evidence>
<gene>
    <name evidence="3" type="ORF">Pcaca03_41390</name>
    <name evidence="2" type="ORF">SOASR016_41670</name>
</gene>
<reference evidence="3" key="2">
    <citation type="submission" date="2023-02" db="EMBL/GenBank/DDBJ databases">
        <title>Pectobacterium carotovorum subsp. carotovorum NBRC 12380.</title>
        <authorList>
            <person name="Ichikawa N."/>
            <person name="Sato H."/>
            <person name="Tonouchi N."/>
        </authorList>
    </citation>
    <scope>NUCLEOTIDE SEQUENCE</scope>
    <source>
        <strain evidence="3">NBRC 12380</strain>
    </source>
</reference>
<evidence type="ECO:0000313" key="3">
    <source>
        <dbReference type="EMBL" id="GLV71695.1"/>
    </source>
</evidence>
<feature type="chain" id="PRO_5042459114" evidence="1">
    <location>
        <begin position="29"/>
        <end position="184"/>
    </location>
</feature>
<keyword evidence="4" id="KW-1185">Reference proteome</keyword>
<dbReference type="EMBL" id="BSRL01000014">
    <property type="protein sequence ID" value="GLV71695.1"/>
    <property type="molecule type" value="Genomic_DNA"/>
</dbReference>
<evidence type="ECO:0000313" key="5">
    <source>
        <dbReference type="Proteomes" id="UP001165145"/>
    </source>
</evidence>
<sequence>MNAMNAMNSAILHVVATATLVMSGFAQADDMAKAHTGKDQVELKHIHAVLQNGTPSPQHDAMCEKQLNMPESKYVGMKVTTEYNINTQSMMMSAKSMFPSPHSTQPMELTADLSPLGLADSYSFGAFKPSSLPNAYIIFSVDKKMKNPVSTFMVINESETYNCVISSSMHGVSKEAMKSLEMKK</sequence>
<dbReference type="AlphaFoldDB" id="A0AAI9L3E9"/>
<organism evidence="3 5">
    <name type="scientific">Pectobacterium carotovorum subsp. carotovorum</name>
    <name type="common">Erwinia carotovora subsp. carotovora</name>
    <dbReference type="NCBI Taxonomy" id="555"/>
    <lineage>
        <taxon>Bacteria</taxon>
        <taxon>Pseudomonadati</taxon>
        <taxon>Pseudomonadota</taxon>
        <taxon>Gammaproteobacteria</taxon>
        <taxon>Enterobacterales</taxon>
        <taxon>Pectobacteriaceae</taxon>
        <taxon>Pectobacterium</taxon>
    </lineage>
</organism>
<name>A0AAI9L3E9_PECCC</name>
<accession>A0AAI9L3E9</accession>
<protein>
    <submittedName>
        <fullName evidence="3">Uncharacterized protein</fullName>
    </submittedName>
</protein>
<feature type="signal peptide" evidence="1">
    <location>
        <begin position="1"/>
        <end position="28"/>
    </location>
</feature>
<dbReference type="Proteomes" id="UP001165145">
    <property type="component" value="Unassembled WGS sequence"/>
</dbReference>
<evidence type="ECO:0000256" key="1">
    <source>
        <dbReference type="SAM" id="SignalP"/>
    </source>
</evidence>